<comment type="similarity">
    <text evidence="2">Belongs to the complex I 49 kDa subunit family.</text>
</comment>
<keyword evidence="5 8" id="KW-0201">Cytochrome c-type biogenesis</keyword>
<evidence type="ECO:0000256" key="1">
    <source>
        <dbReference type="ARBA" id="ARBA00004141"/>
    </source>
</evidence>
<proteinExistence type="inferred from homology"/>
<dbReference type="GO" id="GO:0020037">
    <property type="term" value="F:heme binding"/>
    <property type="evidence" value="ECO:0007669"/>
    <property type="project" value="InterPro"/>
</dbReference>
<evidence type="ECO:0000256" key="3">
    <source>
        <dbReference type="ARBA" id="ARBA00005840"/>
    </source>
</evidence>
<protein>
    <submittedName>
        <fullName evidence="12">Uncharacterized protein</fullName>
    </submittedName>
</protein>
<sequence>MYGIQDPHSRLDQNPAERGQPLAATALSLLKKRTVSARVRRLSRALAKPHSHSEALRLFLSIAGQITTGSSVYSTSIHHFEPYTEGFSVPAPSTYTAVEAPKGDFGVFLVSNGSNRLYRRKIRAPGFAHSQGLDSMSKHHMPADVVTIIGTQDIVSGEEKLIYSYASLVLLYLRRFRFDQLSLFERIVHSAHSPNLSRVIMNELWDMVAPFIGAALEQVPDPQEGEAQAAPEPPREPNNLSRNRSLENSLNRILRMEDGQSSLLLKEEGNWKEVKDTLHSASTQGEYNALLDCESLDLQKRELRESCTKILKDLVQRHPHILENCVESSPEEAILSFLEKRREEFEAEFELEEAYSQTVDQVEIEYLLKLYKDTKSYAQILIGSRLFLTAMAIHLSLRVAPPDLQQGGNSRILYVHVPAARMSIVIYIATAINSSLFPLTKHPLFLRSSGTGTEIGAFSTLFTLVTGGFRGRPMWGTFRVWDARLTSVFILFLIYLGALRFQKLPVESAPISIRAGPIDIPIIKSPVNWWNTSHQSRSISRSGTSIHVPMPIPILSNFANFPFSTRILFVLETRLPIPSFPESPLTEEIEAREGIQKNLVHSARHPWLNGLSA</sequence>
<dbReference type="Pfam" id="PF01578">
    <property type="entry name" value="Cytochrom_C_asm"/>
    <property type="match status" value="1"/>
</dbReference>
<comment type="subcellular location">
    <subcellularLocation>
        <location evidence="1">Membrane</location>
        <topology evidence="1">Multi-pass membrane protein</topology>
    </subcellularLocation>
</comment>
<dbReference type="GO" id="GO:0017004">
    <property type="term" value="P:cytochrome complex assembly"/>
    <property type="evidence" value="ECO:0007669"/>
    <property type="project" value="UniProtKB-KW"/>
</dbReference>
<gene>
    <name evidence="12" type="ORF">CB5_LOCUS4898</name>
</gene>
<evidence type="ECO:0000259" key="10">
    <source>
        <dbReference type="Pfam" id="PF00346"/>
    </source>
</evidence>
<evidence type="ECO:0000256" key="4">
    <source>
        <dbReference type="ARBA" id="ARBA00022692"/>
    </source>
</evidence>
<reference evidence="12" key="1">
    <citation type="submission" date="2020-07" db="EMBL/GenBank/DDBJ databases">
        <authorList>
            <person name="Lin J."/>
        </authorList>
    </citation>
    <scope>NUCLEOTIDE SEQUENCE</scope>
</reference>
<accession>A0A6V7NT35</accession>
<dbReference type="Gene3D" id="1.10.645.10">
    <property type="entry name" value="Cytochrome-c3 Hydrogenase, chain B"/>
    <property type="match status" value="1"/>
</dbReference>
<evidence type="ECO:0000256" key="2">
    <source>
        <dbReference type="ARBA" id="ARBA00005769"/>
    </source>
</evidence>
<dbReference type="GO" id="GO:0015232">
    <property type="term" value="F:heme transmembrane transporter activity"/>
    <property type="evidence" value="ECO:0007669"/>
    <property type="project" value="InterPro"/>
</dbReference>
<feature type="compositionally biased region" description="Low complexity" evidence="9">
    <location>
        <begin position="221"/>
        <end position="230"/>
    </location>
</feature>
<evidence type="ECO:0000256" key="8">
    <source>
        <dbReference type="RuleBase" id="RU364092"/>
    </source>
</evidence>
<dbReference type="InterPro" id="IPR003557">
    <property type="entry name" value="Cyt_c_biogenesis_CcmC"/>
</dbReference>
<keyword evidence="6" id="KW-1133">Transmembrane helix</keyword>
<dbReference type="GO" id="GO:0016651">
    <property type="term" value="F:oxidoreductase activity, acting on NAD(P)H"/>
    <property type="evidence" value="ECO:0007669"/>
    <property type="project" value="InterPro"/>
</dbReference>
<dbReference type="SUPFAM" id="SSF56762">
    <property type="entry name" value="HydB/Nqo4-like"/>
    <property type="match status" value="1"/>
</dbReference>
<dbReference type="EMBL" id="LR862141">
    <property type="protein sequence ID" value="CAD1821687.1"/>
    <property type="molecule type" value="Genomic_DNA"/>
</dbReference>
<dbReference type="GO" id="GO:0048038">
    <property type="term" value="F:quinone binding"/>
    <property type="evidence" value="ECO:0007669"/>
    <property type="project" value="InterPro"/>
</dbReference>
<keyword evidence="7" id="KW-0472">Membrane</keyword>
<evidence type="ECO:0000256" key="7">
    <source>
        <dbReference type="ARBA" id="ARBA00023136"/>
    </source>
</evidence>
<dbReference type="GO" id="GO:0005886">
    <property type="term" value="C:plasma membrane"/>
    <property type="evidence" value="ECO:0007669"/>
    <property type="project" value="TreeGrafter"/>
</dbReference>
<organism evidence="12">
    <name type="scientific">Ananas comosus var. bracteatus</name>
    <name type="common">red pineapple</name>
    <dbReference type="NCBI Taxonomy" id="296719"/>
    <lineage>
        <taxon>Eukaryota</taxon>
        <taxon>Viridiplantae</taxon>
        <taxon>Streptophyta</taxon>
        <taxon>Embryophyta</taxon>
        <taxon>Tracheophyta</taxon>
        <taxon>Spermatophyta</taxon>
        <taxon>Magnoliopsida</taxon>
        <taxon>Liliopsida</taxon>
        <taxon>Poales</taxon>
        <taxon>Bromeliaceae</taxon>
        <taxon>Bromelioideae</taxon>
        <taxon>Ananas</taxon>
    </lineage>
</organism>
<evidence type="ECO:0000259" key="11">
    <source>
        <dbReference type="Pfam" id="PF01578"/>
    </source>
</evidence>
<feature type="region of interest" description="Disordered" evidence="9">
    <location>
        <begin position="221"/>
        <end position="244"/>
    </location>
</feature>
<evidence type="ECO:0000256" key="9">
    <source>
        <dbReference type="SAM" id="MobiDB-lite"/>
    </source>
</evidence>
<feature type="domain" description="Cytochrome c assembly protein" evidence="11">
    <location>
        <begin position="377"/>
        <end position="532"/>
    </location>
</feature>
<feature type="domain" description="NADH-quinone oxidoreductase subunit D" evidence="10">
    <location>
        <begin position="73"/>
        <end position="158"/>
    </location>
</feature>
<dbReference type="AlphaFoldDB" id="A0A6V7NT35"/>
<dbReference type="InterPro" id="IPR001135">
    <property type="entry name" value="NADH_Q_OxRdtase_suD"/>
</dbReference>
<evidence type="ECO:0000256" key="6">
    <source>
        <dbReference type="ARBA" id="ARBA00022989"/>
    </source>
</evidence>
<dbReference type="PANTHER" id="PTHR30071">
    <property type="entry name" value="HEME EXPORTER PROTEIN C"/>
    <property type="match status" value="1"/>
</dbReference>
<dbReference type="InterPro" id="IPR045062">
    <property type="entry name" value="Cyt_c_biogenesis_CcsA/CcmC"/>
</dbReference>
<keyword evidence="4" id="KW-0812">Transmembrane</keyword>
<dbReference type="GO" id="GO:0051287">
    <property type="term" value="F:NAD binding"/>
    <property type="evidence" value="ECO:0007669"/>
    <property type="project" value="InterPro"/>
</dbReference>
<dbReference type="InterPro" id="IPR002541">
    <property type="entry name" value="Cyt_c_assembly"/>
</dbReference>
<dbReference type="NCBIfam" id="TIGR01191">
    <property type="entry name" value="ccmC"/>
    <property type="match status" value="1"/>
</dbReference>
<dbReference type="Pfam" id="PF00346">
    <property type="entry name" value="Complex1_49kDa"/>
    <property type="match status" value="1"/>
</dbReference>
<comment type="similarity">
    <text evidence="3 8">Belongs to the CcmC/CycZ/HelC family.</text>
</comment>
<evidence type="ECO:0000313" key="12">
    <source>
        <dbReference type="EMBL" id="CAD1821687.1"/>
    </source>
</evidence>
<dbReference type="InterPro" id="IPR029014">
    <property type="entry name" value="NiFe-Hase_large"/>
</dbReference>
<dbReference type="PANTHER" id="PTHR30071:SF1">
    <property type="entry name" value="CYTOCHROME B_B6 PROTEIN-RELATED"/>
    <property type="match status" value="1"/>
</dbReference>
<evidence type="ECO:0000256" key="5">
    <source>
        <dbReference type="ARBA" id="ARBA00022748"/>
    </source>
</evidence>
<name>A0A6V7NT35_ANACO</name>
<dbReference type="PRINTS" id="PR01386">
    <property type="entry name" value="CCMCBIOGNSIS"/>
</dbReference>